<dbReference type="AlphaFoldDB" id="A0A2M7IJF6"/>
<proteinExistence type="predicted"/>
<reference evidence="2" key="1">
    <citation type="submission" date="2017-09" db="EMBL/GenBank/DDBJ databases">
        <title>Depth-based differentiation of microbial function through sediment-hosted aquifers and enrichment of novel symbionts in the deep terrestrial subsurface.</title>
        <authorList>
            <person name="Probst A.J."/>
            <person name="Ladd B."/>
            <person name="Jarett J.K."/>
            <person name="Geller-Mcgrath D.E."/>
            <person name="Sieber C.M.K."/>
            <person name="Emerson J.B."/>
            <person name="Anantharaman K."/>
            <person name="Thomas B.C."/>
            <person name="Malmstrom R."/>
            <person name="Stieglmeier M."/>
            <person name="Klingl A."/>
            <person name="Woyke T."/>
            <person name="Ryan C.M."/>
            <person name="Banfield J.F."/>
        </authorList>
    </citation>
    <scope>NUCLEOTIDE SEQUENCE [LARGE SCALE GENOMIC DNA]</scope>
</reference>
<accession>A0A2M7IJF6</accession>
<comment type="caution">
    <text evidence="1">The sequence shown here is derived from an EMBL/GenBank/DDBJ whole genome shotgun (WGS) entry which is preliminary data.</text>
</comment>
<organism evidence="1 2">
    <name type="scientific">Candidatus Portnoybacteria bacterium CG_4_8_14_3_um_filter_40_10</name>
    <dbReference type="NCBI Taxonomy" id="1974801"/>
    <lineage>
        <taxon>Bacteria</taxon>
        <taxon>Candidatus Portnoyibacteriota</taxon>
    </lineage>
</organism>
<gene>
    <name evidence="1" type="ORF">CO001_00210</name>
</gene>
<sequence>MVILKHVFPNSDLVLSTPVEFSKKVSGVYIEGDPIHQLLLYEHLKKLVKIDFGEICFGEWIGVLPLDEDLSWTVIHYEAVKEIDKIQLLNMVLLRHMAAICNLRLSLVTELTVKVRGDIAQEQFIVLPKDFANGEIALPGTGGIIDILA</sequence>
<evidence type="ECO:0000313" key="2">
    <source>
        <dbReference type="Proteomes" id="UP000229561"/>
    </source>
</evidence>
<evidence type="ECO:0000313" key="1">
    <source>
        <dbReference type="EMBL" id="PIW76644.1"/>
    </source>
</evidence>
<dbReference type="EMBL" id="PFGY01000009">
    <property type="protein sequence ID" value="PIW76644.1"/>
    <property type="molecule type" value="Genomic_DNA"/>
</dbReference>
<name>A0A2M7IJF6_9BACT</name>
<dbReference type="Proteomes" id="UP000229561">
    <property type="component" value="Unassembled WGS sequence"/>
</dbReference>
<protein>
    <submittedName>
        <fullName evidence="1">Uncharacterized protein</fullName>
    </submittedName>
</protein>